<accession>A0ABQ8TSA0</accession>
<dbReference type="EMBL" id="JAJSOF020000005">
    <property type="protein sequence ID" value="KAJ4448595.1"/>
    <property type="molecule type" value="Genomic_DNA"/>
</dbReference>
<comment type="caution">
    <text evidence="1">The sequence shown here is derived from an EMBL/GenBank/DDBJ whole genome shotgun (WGS) entry which is preliminary data.</text>
</comment>
<evidence type="ECO:0000313" key="2">
    <source>
        <dbReference type="Proteomes" id="UP001148838"/>
    </source>
</evidence>
<protein>
    <recommendedName>
        <fullName evidence="3">Per a allergen</fullName>
    </recommendedName>
</protein>
<organism evidence="1 2">
    <name type="scientific">Periplaneta americana</name>
    <name type="common">American cockroach</name>
    <name type="synonym">Blatta americana</name>
    <dbReference type="NCBI Taxonomy" id="6978"/>
    <lineage>
        <taxon>Eukaryota</taxon>
        <taxon>Metazoa</taxon>
        <taxon>Ecdysozoa</taxon>
        <taxon>Arthropoda</taxon>
        <taxon>Hexapoda</taxon>
        <taxon>Insecta</taxon>
        <taxon>Pterygota</taxon>
        <taxon>Neoptera</taxon>
        <taxon>Polyneoptera</taxon>
        <taxon>Dictyoptera</taxon>
        <taxon>Blattodea</taxon>
        <taxon>Blattoidea</taxon>
        <taxon>Blattidae</taxon>
        <taxon>Blattinae</taxon>
        <taxon>Periplaneta</taxon>
    </lineage>
</organism>
<reference evidence="1 2" key="1">
    <citation type="journal article" date="2022" name="Allergy">
        <title>Genome assembly and annotation of Periplaneta americana reveal a comprehensive cockroach allergen profile.</title>
        <authorList>
            <person name="Wang L."/>
            <person name="Xiong Q."/>
            <person name="Saelim N."/>
            <person name="Wang L."/>
            <person name="Nong W."/>
            <person name="Wan A.T."/>
            <person name="Shi M."/>
            <person name="Liu X."/>
            <person name="Cao Q."/>
            <person name="Hui J.H.L."/>
            <person name="Sookrung N."/>
            <person name="Leung T.F."/>
            <person name="Tungtrongchitr A."/>
            <person name="Tsui S.K.W."/>
        </authorList>
    </citation>
    <scope>NUCLEOTIDE SEQUENCE [LARGE SCALE GENOMIC DNA]</scope>
    <source>
        <strain evidence="1">PWHHKU_190912</strain>
    </source>
</reference>
<keyword evidence="2" id="KW-1185">Reference proteome</keyword>
<sequence>MAGLREGGNEPPGFLKSNKSKAAYSTELVRVVRCRNIFAFSSDERAFNIESYFRTEVKIEFTVRKALFWSRAVASWSKAFCLGLALRNARWFESSWGKKFSHEISASVWDRCPTTIVIYLGSYDSRRLFHYGNLWFIKRRAIVRPILQSYRRSTELNVLRHS</sequence>
<evidence type="ECO:0008006" key="3">
    <source>
        <dbReference type="Google" id="ProtNLM"/>
    </source>
</evidence>
<dbReference type="Proteomes" id="UP001148838">
    <property type="component" value="Unassembled WGS sequence"/>
</dbReference>
<gene>
    <name evidence="1" type="ORF">ANN_10614</name>
</gene>
<proteinExistence type="predicted"/>
<name>A0ABQ8TSA0_PERAM</name>
<evidence type="ECO:0000313" key="1">
    <source>
        <dbReference type="EMBL" id="KAJ4448595.1"/>
    </source>
</evidence>